<keyword evidence="8" id="KW-0282">Flagellum</keyword>
<dbReference type="Gene3D" id="3.90.1210.10">
    <property type="entry name" value="Antifreeze-like/N-acetylneuraminic acid synthase C-terminal domain"/>
    <property type="match status" value="1"/>
</dbReference>
<name>A0AAD0WL87_9GAMM</name>
<dbReference type="EMBL" id="CP023009">
    <property type="protein sequence ID" value="AXW87606.1"/>
    <property type="molecule type" value="Genomic_DNA"/>
</dbReference>
<dbReference type="InterPro" id="IPR017585">
    <property type="entry name" value="SAF_FlgA"/>
</dbReference>
<dbReference type="SMART" id="SM00858">
    <property type="entry name" value="SAF"/>
    <property type="match status" value="1"/>
</dbReference>
<feature type="domain" description="SAF" evidence="7">
    <location>
        <begin position="139"/>
        <end position="201"/>
    </location>
</feature>
<protein>
    <recommendedName>
        <fullName evidence="3">Flagella basal body P-ring formation protein FlgA</fullName>
    </recommendedName>
</protein>
<proteinExistence type="inferred from homology"/>
<evidence type="ECO:0000256" key="5">
    <source>
        <dbReference type="ARBA" id="ARBA00022764"/>
    </source>
</evidence>
<gene>
    <name evidence="8" type="ORF">CKQ53_11880</name>
</gene>
<keyword evidence="9" id="KW-1185">Reference proteome</keyword>
<dbReference type="InterPro" id="IPR039246">
    <property type="entry name" value="Flagellar_FlgA"/>
</dbReference>
<dbReference type="AlphaFoldDB" id="A0AAD0WL87"/>
<keyword evidence="8" id="KW-0966">Cell projection</keyword>
<keyword evidence="5" id="KW-0574">Periplasm</keyword>
<evidence type="ECO:0000256" key="2">
    <source>
        <dbReference type="ARBA" id="ARBA00010474"/>
    </source>
</evidence>
<evidence type="ECO:0000256" key="3">
    <source>
        <dbReference type="ARBA" id="ARBA00014754"/>
    </source>
</evidence>
<comment type="similarity">
    <text evidence="2">Belongs to the FlgA family.</text>
</comment>
<dbReference type="PANTHER" id="PTHR36307">
    <property type="entry name" value="FLAGELLA BASAL BODY P-RING FORMATION PROTEIN FLGA"/>
    <property type="match status" value="1"/>
</dbReference>
<evidence type="ECO:0000313" key="9">
    <source>
        <dbReference type="Proteomes" id="UP000263881"/>
    </source>
</evidence>
<dbReference type="GO" id="GO:0042597">
    <property type="term" value="C:periplasmic space"/>
    <property type="evidence" value="ECO:0007669"/>
    <property type="project" value="UniProtKB-SubCell"/>
</dbReference>
<dbReference type="InterPro" id="IPR013974">
    <property type="entry name" value="SAF"/>
</dbReference>
<dbReference type="InterPro" id="IPR041231">
    <property type="entry name" value="FlgA_N"/>
</dbReference>
<dbReference type="Gene3D" id="2.30.30.760">
    <property type="match status" value="1"/>
</dbReference>
<reference evidence="8 9" key="1">
    <citation type="submission" date="2017-08" db="EMBL/GenBank/DDBJ databases">
        <title>Comparative genomics of bacteria isolated from necrotic lesions of AOD affected trees.</title>
        <authorList>
            <person name="Doonan J."/>
            <person name="Denman S."/>
            <person name="McDonald J.E."/>
        </authorList>
    </citation>
    <scope>NUCLEOTIDE SEQUENCE [LARGE SCALE GENOMIC DNA]</scope>
    <source>
        <strain evidence="8 9">477</strain>
    </source>
</reference>
<dbReference type="PANTHER" id="PTHR36307:SF1">
    <property type="entry name" value="FLAGELLA BASAL BODY P-RING FORMATION PROTEIN FLGA"/>
    <property type="match status" value="1"/>
</dbReference>
<organism evidence="8 9">
    <name type="scientific">Lonsdalea britannica</name>
    <dbReference type="NCBI Taxonomy" id="1082704"/>
    <lineage>
        <taxon>Bacteria</taxon>
        <taxon>Pseudomonadati</taxon>
        <taxon>Pseudomonadota</taxon>
        <taxon>Gammaproteobacteria</taxon>
        <taxon>Enterobacterales</taxon>
        <taxon>Pectobacteriaceae</taxon>
        <taxon>Lonsdalea</taxon>
    </lineage>
</organism>
<comment type="function">
    <text evidence="6">Involved in the assembly process of the P-ring formation. It may associate with FlgF on the rod constituting a structure essential for the P-ring assembly or may act as a modulator protein for the P-ring assembly.</text>
</comment>
<dbReference type="NCBIfam" id="TIGR03170">
    <property type="entry name" value="flgA_cterm"/>
    <property type="match status" value="1"/>
</dbReference>
<comment type="subcellular location">
    <subcellularLocation>
        <location evidence="1">Periplasm</location>
    </subcellularLocation>
</comment>
<evidence type="ECO:0000256" key="6">
    <source>
        <dbReference type="ARBA" id="ARBA00025643"/>
    </source>
</evidence>
<dbReference type="Proteomes" id="UP000263881">
    <property type="component" value="Chromosome"/>
</dbReference>
<keyword evidence="8" id="KW-0969">Cilium</keyword>
<accession>A0AAD0WL87</accession>
<dbReference type="KEGG" id="lbq:CKQ53_11880"/>
<evidence type="ECO:0000256" key="1">
    <source>
        <dbReference type="ARBA" id="ARBA00004418"/>
    </source>
</evidence>
<evidence type="ECO:0000256" key="4">
    <source>
        <dbReference type="ARBA" id="ARBA00022729"/>
    </source>
</evidence>
<evidence type="ECO:0000259" key="7">
    <source>
        <dbReference type="SMART" id="SM00858"/>
    </source>
</evidence>
<dbReference type="CDD" id="cd11614">
    <property type="entry name" value="SAF_CpaB_FlgA_like"/>
    <property type="match status" value="1"/>
</dbReference>
<evidence type="ECO:0000313" key="8">
    <source>
        <dbReference type="EMBL" id="AXW87606.1"/>
    </source>
</evidence>
<dbReference type="Pfam" id="PF13144">
    <property type="entry name" value="ChapFlgA"/>
    <property type="match status" value="1"/>
</dbReference>
<dbReference type="Pfam" id="PF17656">
    <property type="entry name" value="ChapFlgA_N"/>
    <property type="match status" value="1"/>
</dbReference>
<keyword evidence="4" id="KW-0732">Signal</keyword>
<sequence length="263" mass="29029">MSSYFLVWHRLHLCKLHRRCCVLLQSDRLHFIKRTGDYLMGFWRKLILCKIFFLISLTPAAAADRDQITAQIKTFIQGQLDIPSAEVNVIVKTPVERLELCPEPQLSLPSRKKIWGTLSIRAMCGTQRHFLQANVQVTAPYVVATRPIPPKQKILAEDVALQRGRLDALNVPPLADPALAVGAISIRMIGAGQPLAASMLRNPWAVKMGETVKVTVSGDGFSIVSEGKAMDNAALNDAVRIRMESGQIITGIVAEMGLVKIVQ</sequence>
<dbReference type="GO" id="GO:0044780">
    <property type="term" value="P:bacterial-type flagellum assembly"/>
    <property type="evidence" value="ECO:0007669"/>
    <property type="project" value="InterPro"/>
</dbReference>